<evidence type="ECO:0000256" key="1">
    <source>
        <dbReference type="SAM" id="MobiDB-lite"/>
    </source>
</evidence>
<proteinExistence type="predicted"/>
<protein>
    <recommendedName>
        <fullName evidence="4">TTF-type domain-containing protein</fullName>
    </recommendedName>
</protein>
<dbReference type="STRING" id="1504633.A0A2T7C6D0"/>
<dbReference type="PANTHER" id="PTHR45749:SF37">
    <property type="entry name" value="OS05G0311600 PROTEIN"/>
    <property type="match status" value="1"/>
</dbReference>
<feature type="region of interest" description="Disordered" evidence="1">
    <location>
        <begin position="1"/>
        <end position="32"/>
    </location>
</feature>
<gene>
    <name evidence="2" type="ORF">GQ55_9G232700</name>
</gene>
<organism evidence="2 3">
    <name type="scientific">Panicum hallii var. hallii</name>
    <dbReference type="NCBI Taxonomy" id="1504633"/>
    <lineage>
        <taxon>Eukaryota</taxon>
        <taxon>Viridiplantae</taxon>
        <taxon>Streptophyta</taxon>
        <taxon>Embryophyta</taxon>
        <taxon>Tracheophyta</taxon>
        <taxon>Spermatophyta</taxon>
        <taxon>Magnoliopsida</taxon>
        <taxon>Liliopsida</taxon>
        <taxon>Poales</taxon>
        <taxon>Poaceae</taxon>
        <taxon>PACMAD clade</taxon>
        <taxon>Panicoideae</taxon>
        <taxon>Panicodae</taxon>
        <taxon>Paniceae</taxon>
        <taxon>Panicinae</taxon>
        <taxon>Panicum</taxon>
        <taxon>Panicum sect. Panicum</taxon>
    </lineage>
</organism>
<evidence type="ECO:0000313" key="3">
    <source>
        <dbReference type="Proteomes" id="UP000244336"/>
    </source>
</evidence>
<accession>A0A2T7C6D0</accession>
<reference evidence="2 3" key="1">
    <citation type="submission" date="2018-04" db="EMBL/GenBank/DDBJ databases">
        <title>WGS assembly of Panicum hallii var. hallii HAL2.</title>
        <authorList>
            <person name="Lovell J."/>
            <person name="Jenkins J."/>
            <person name="Lowry D."/>
            <person name="Mamidi S."/>
            <person name="Sreedasyam A."/>
            <person name="Weng X."/>
            <person name="Barry K."/>
            <person name="Bonette J."/>
            <person name="Campitelli B."/>
            <person name="Daum C."/>
            <person name="Gordon S."/>
            <person name="Gould B."/>
            <person name="Lipzen A."/>
            <person name="MacQueen A."/>
            <person name="Palacio-Mejia J."/>
            <person name="Plott C."/>
            <person name="Shakirov E."/>
            <person name="Shu S."/>
            <person name="Yoshinaga Y."/>
            <person name="Zane M."/>
            <person name="Rokhsar D."/>
            <person name="Grimwood J."/>
            <person name="Schmutz J."/>
            <person name="Juenger T."/>
        </authorList>
    </citation>
    <scope>NUCLEOTIDE SEQUENCE [LARGE SCALE GENOMIC DNA]</scope>
    <source>
        <strain evidence="3">cv. HAL2</strain>
    </source>
</reference>
<dbReference type="Proteomes" id="UP000244336">
    <property type="component" value="Chromosome 9"/>
</dbReference>
<dbReference type="EMBL" id="CM009757">
    <property type="protein sequence ID" value="PUZ38899.1"/>
    <property type="molecule type" value="Genomic_DNA"/>
</dbReference>
<evidence type="ECO:0008006" key="4">
    <source>
        <dbReference type="Google" id="ProtNLM"/>
    </source>
</evidence>
<dbReference type="OrthoDB" id="596452at2759"/>
<name>A0A2T7C6D0_9POAL</name>
<evidence type="ECO:0000313" key="2">
    <source>
        <dbReference type="EMBL" id="PUZ38899.1"/>
    </source>
</evidence>
<sequence>MAAITVGADPIPVPSATKDPPPTQTNEIRAKPKRKTLFSYYQKACVEAQGQGQNDNDMVDQSPQLYETESEDAPSPAPAKIRRLNSDASVLNVEHDPGLCCQIWEYPIDEQDQVRKIYIMHGPFQFKKDQYPYSGPEAHPRCFKAHWFKDFPWLEYSPAKDAAFCFPCYLFGKKPSGKAGSNVFTLKGFNT</sequence>
<dbReference type="Gramene" id="PUZ38899">
    <property type="protein sequence ID" value="PUZ38899"/>
    <property type="gene ID" value="GQ55_9G232700"/>
</dbReference>
<dbReference type="AlphaFoldDB" id="A0A2T7C6D0"/>
<dbReference type="PANTHER" id="PTHR45749">
    <property type="match status" value="1"/>
</dbReference>
<keyword evidence="3" id="KW-1185">Reference proteome</keyword>